<evidence type="ECO:0000256" key="10">
    <source>
        <dbReference type="SAM" id="MobiDB-lite"/>
    </source>
</evidence>
<keyword evidence="3" id="KW-0507">mRNA processing</keyword>
<evidence type="ECO:0000256" key="1">
    <source>
        <dbReference type="ARBA" id="ARBA00004123"/>
    </source>
</evidence>
<feature type="region of interest" description="Disordered" evidence="10">
    <location>
        <begin position="157"/>
        <end position="261"/>
    </location>
</feature>
<evidence type="ECO:0000259" key="11">
    <source>
        <dbReference type="Pfam" id="PF08920"/>
    </source>
</evidence>
<feature type="compositionally biased region" description="Basic and acidic residues" evidence="10">
    <location>
        <begin position="157"/>
        <end position="170"/>
    </location>
</feature>
<dbReference type="SUPFAM" id="SSF48371">
    <property type="entry name" value="ARM repeat"/>
    <property type="match status" value="1"/>
</dbReference>
<feature type="compositionally biased region" description="Gly residues" evidence="10">
    <location>
        <begin position="172"/>
        <end position="185"/>
    </location>
</feature>
<dbReference type="InterPro" id="IPR011989">
    <property type="entry name" value="ARM-like"/>
</dbReference>
<dbReference type="Pfam" id="PF22646">
    <property type="entry name" value="PPP2R1A-like_HEAT"/>
    <property type="match status" value="1"/>
</dbReference>
<feature type="region of interest" description="Disordered" evidence="10">
    <location>
        <begin position="295"/>
        <end position="329"/>
    </location>
</feature>
<feature type="compositionally biased region" description="Acidic residues" evidence="10">
    <location>
        <begin position="68"/>
        <end position="78"/>
    </location>
</feature>
<keyword evidence="7" id="KW-0539">Nucleus</keyword>
<dbReference type="InterPro" id="IPR038737">
    <property type="entry name" value="SF3b_su1-like"/>
</dbReference>
<reference evidence="13 14" key="1">
    <citation type="submission" date="2024-10" db="EMBL/GenBank/DDBJ databases">
        <title>Updated reference genomes for cyclostephanoid diatoms.</title>
        <authorList>
            <person name="Roberts W.R."/>
            <person name="Alverson A.J."/>
        </authorList>
    </citation>
    <scope>NUCLEOTIDE SEQUENCE [LARGE SCALE GENOMIC DNA]</scope>
    <source>
        <strain evidence="13 14">AJA228-03</strain>
    </source>
</reference>
<dbReference type="FunFam" id="1.25.10.10:FF:000541">
    <property type="entry name" value="Splicing factor 3B subunit 1, putative"/>
    <property type="match status" value="1"/>
</dbReference>
<name>A0ABD3RSS1_9STRA</name>
<dbReference type="InterPro" id="IPR054573">
    <property type="entry name" value="PP2A/SF3B1-like_HEAT"/>
</dbReference>
<evidence type="ECO:0000256" key="2">
    <source>
        <dbReference type="ARBA" id="ARBA00005754"/>
    </source>
</evidence>
<keyword evidence="6" id="KW-0508">mRNA splicing</keyword>
<accession>A0ABD3RSS1</accession>
<feature type="domain" description="Phosphatase PP2A regulatory subunit A/Splicing factor 3B subunit 1-like HEAT repeat" evidence="12">
    <location>
        <begin position="1105"/>
        <end position="1177"/>
    </location>
</feature>
<gene>
    <name evidence="13" type="ORF">ACHAXA_010781</name>
</gene>
<comment type="caution">
    <text evidence="13">The sequence shown here is derived from an EMBL/GenBank/DDBJ whole genome shotgun (WGS) entry which is preliminary data.</text>
</comment>
<dbReference type="InterPro" id="IPR021133">
    <property type="entry name" value="HEAT_type_2"/>
</dbReference>
<evidence type="ECO:0000256" key="4">
    <source>
        <dbReference type="ARBA" id="ARBA00022728"/>
    </source>
</evidence>
<evidence type="ECO:0000256" key="6">
    <source>
        <dbReference type="ARBA" id="ARBA00023187"/>
    </source>
</evidence>
<evidence type="ECO:0000256" key="3">
    <source>
        <dbReference type="ARBA" id="ARBA00022664"/>
    </source>
</evidence>
<evidence type="ECO:0000259" key="12">
    <source>
        <dbReference type="Pfam" id="PF22646"/>
    </source>
</evidence>
<dbReference type="FunFam" id="1.25.10.10:FF:000069">
    <property type="entry name" value="Splicing factor 3B subunit 1"/>
    <property type="match status" value="1"/>
</dbReference>
<protein>
    <recommendedName>
        <fullName evidence="15">Splicing factor 3B subunit 1</fullName>
    </recommendedName>
</protein>
<feature type="domain" description="Splicing factor 3B subunit 1" evidence="11">
    <location>
        <begin position="318"/>
        <end position="430"/>
    </location>
</feature>
<feature type="compositionally biased region" description="Low complexity" evidence="10">
    <location>
        <begin position="240"/>
        <end position="251"/>
    </location>
</feature>
<feature type="region of interest" description="Disordered" evidence="10">
    <location>
        <begin position="39"/>
        <end position="123"/>
    </location>
</feature>
<evidence type="ECO:0000256" key="7">
    <source>
        <dbReference type="ARBA" id="ARBA00023242"/>
    </source>
</evidence>
<dbReference type="InterPro" id="IPR015016">
    <property type="entry name" value="SF3b_su1"/>
</dbReference>
<evidence type="ECO:0000313" key="14">
    <source>
        <dbReference type="Proteomes" id="UP001530377"/>
    </source>
</evidence>
<dbReference type="Proteomes" id="UP001530377">
    <property type="component" value="Unassembled WGS sequence"/>
</dbReference>
<comment type="subcellular location">
    <subcellularLocation>
        <location evidence="1">Nucleus</location>
    </subcellularLocation>
</comment>
<sequence length="1323" mass="145538">MSGNAKDPPPPPSTDGGRGGIKFGTDIAYDDAYSADPSTLAGLGGVDDDRTMVTSLPTLEEERRMMMDDDDEYDEDNDEGRVIAPIDPDDVEDPFVRAAGGGSGGSARVIDRESSYHARRHDRVLREDGSSYKDVMADVNLDRERRELVEEARRELLDEETGEFKTRLDENGGAGGGDGGAGGPPVGEMEGGREGGRRRRRWDNTSTITTKDDIDGGGNVVTDGEQSLSGSGSRWDDGDSSASATSAAAAAARRRKRWDETPVLASGRTGLSRDSDATPLVIGKGWDATPVILSGGRTGGGTDPSSTPLIQGGATDGRPKRSRWDSTPAPSTMMTPLLSGGGATPSSSLLVGGQTPMLTGNLAKALLNEREMERRNRPWTDAALDAILPSEGYSTLPPPSSYVPMRTPGRKLLSTPTPYGQRTPAGFVMDIPPEEREGQTLQDIREAYGVPVSIDSRELIGGESAAASDGALPYIKPEDMQYFGRLMEDVEDEKRLTKEESRERQIMALLLKIKSGTPPQRKTAMRQITDKARSFGAGPLFHQILPLLMSPALEDQERHLLVKVIDRVLYKLDDLVRPYVHRILAVIEPLLIDEDYYARVEGREIISNLAKAAGLSTMISTMRPDIDSPDEYVRNTTSRAFAVVASALGVPSLLPFLKAVCRSRKSWMARHTGIKIVQQIALLMGCAVLPYLRELVEIVGHGLTDEQAKVRMMAALTISSLAEAAHPYGIESFDSVIRSLWKGASEHHGKGLAAFLKAIGFVIPLMEENYASHYTRLVMPILIREFHSPDEEMKRIVLKVVQQCVGTAGVEPEYIRKEILPEFFRNFWIRRMALDRRNYKQVIETTEELANKVGCSDILSRIVDDLKDDSEPYRRMVMETTQKVLESLGSGDIDDRLEERLIDGILYAFQEQAVDAGTSGAFGKEGQVMLDGFGTVVNALGERCKPYLKQIAGTIKWRLNNKAASVRMQAADLIGRIAVVMKACGEEQLMGHLGVVLYEYLGEEYPDVLGSILGALRSIVNVIGMTKMTPPIRDLLPRLTPILRNRHEKVQENCIDLVGRIADRGAEFVSAKEWMRICFELLELLKAHKKAIRRAAVSTFGYIAKAVGPQDVLHTLLNNLKVQDRQMRVCTTVAIAIVAETCGPFTVLPALMNEYRVPELNIQNGVLKALSFMFEYIGEMGKDYIYAVTPLLEDALMDRDAVHRQTGCAAVKHLSLGVAGLGCEDALIHLLNFVWPNIFEESPHVIQATCDAIEGLMVALGPNVILAYTVQGLYHPARKVREIYWKIYNMMYIYAADSMVLGFPAIEDEGDNTYARTTLELFI</sequence>
<evidence type="ECO:0000256" key="9">
    <source>
        <dbReference type="PROSITE-ProRule" id="PRU00103"/>
    </source>
</evidence>
<evidence type="ECO:0000256" key="5">
    <source>
        <dbReference type="ARBA" id="ARBA00022737"/>
    </source>
</evidence>
<keyword evidence="5" id="KW-0677">Repeat</keyword>
<dbReference type="EMBL" id="JALLPB020000169">
    <property type="protein sequence ID" value="KAL3816010.1"/>
    <property type="molecule type" value="Genomic_DNA"/>
</dbReference>
<dbReference type="InterPro" id="IPR016024">
    <property type="entry name" value="ARM-type_fold"/>
</dbReference>
<organism evidence="13 14">
    <name type="scientific">Cyclostephanos tholiformis</name>
    <dbReference type="NCBI Taxonomy" id="382380"/>
    <lineage>
        <taxon>Eukaryota</taxon>
        <taxon>Sar</taxon>
        <taxon>Stramenopiles</taxon>
        <taxon>Ochrophyta</taxon>
        <taxon>Bacillariophyta</taxon>
        <taxon>Coscinodiscophyceae</taxon>
        <taxon>Thalassiosirophycidae</taxon>
        <taxon>Stephanodiscales</taxon>
        <taxon>Stephanodiscaceae</taxon>
        <taxon>Cyclostephanos</taxon>
    </lineage>
</organism>
<keyword evidence="4" id="KW-0747">Spliceosome</keyword>
<feature type="repeat" description="HEAT" evidence="9">
    <location>
        <begin position="688"/>
        <end position="733"/>
    </location>
</feature>
<evidence type="ECO:0000256" key="8">
    <source>
        <dbReference type="ARBA" id="ARBA00038332"/>
    </source>
</evidence>
<dbReference type="Gene3D" id="1.25.10.10">
    <property type="entry name" value="Leucine-rich Repeat Variant"/>
    <property type="match status" value="3"/>
</dbReference>
<comment type="similarity">
    <text evidence="8">Belongs to the phosphatase 2A regulatory subunit A family.</text>
</comment>
<dbReference type="PANTHER" id="PTHR12097">
    <property type="entry name" value="SPLICING FACTOR 3B, SUBUNIT 1-RELATED"/>
    <property type="match status" value="1"/>
</dbReference>
<dbReference type="GO" id="GO:0005681">
    <property type="term" value="C:spliceosomal complex"/>
    <property type="evidence" value="ECO:0007669"/>
    <property type="project" value="UniProtKB-KW"/>
</dbReference>
<dbReference type="GO" id="GO:0006397">
    <property type="term" value="P:mRNA processing"/>
    <property type="evidence" value="ECO:0007669"/>
    <property type="project" value="UniProtKB-KW"/>
</dbReference>
<proteinExistence type="inferred from homology"/>
<evidence type="ECO:0008006" key="15">
    <source>
        <dbReference type="Google" id="ProtNLM"/>
    </source>
</evidence>
<dbReference type="FunFam" id="1.25.10.10:FF:000039">
    <property type="entry name" value="Splicing factor 3B subunit 1"/>
    <property type="match status" value="1"/>
</dbReference>
<comment type="similarity">
    <text evidence="2">Belongs to the SF3B1 family.</text>
</comment>
<keyword evidence="14" id="KW-1185">Reference proteome</keyword>
<dbReference type="GO" id="GO:0008380">
    <property type="term" value="P:RNA splicing"/>
    <property type="evidence" value="ECO:0007669"/>
    <property type="project" value="UniProtKB-KW"/>
</dbReference>
<feature type="region of interest" description="Disordered" evidence="10">
    <location>
        <begin position="1"/>
        <end position="24"/>
    </location>
</feature>
<dbReference type="Pfam" id="PF08920">
    <property type="entry name" value="SF3b1"/>
    <property type="match status" value="1"/>
</dbReference>
<evidence type="ECO:0000313" key="13">
    <source>
        <dbReference type="EMBL" id="KAL3816010.1"/>
    </source>
</evidence>
<dbReference type="PROSITE" id="PS50077">
    <property type="entry name" value="HEAT_REPEAT"/>
    <property type="match status" value="1"/>
</dbReference>